<sequence length="129" mass="13491">MHISTVLILACAAAVHCQGFGYDFVFPNGPDQQNQGFQAQYVVGTRQFSNGPVVEGFGGYQGGYNPGYSGAGFYPPNGLNGDVGTYFRAGPPQGVQAAEQGATKGQGGGDFLHKLFKLPLGIMQEVING</sequence>
<keyword evidence="1" id="KW-0732">Signal</keyword>
<feature type="chain" id="PRO_5013231423" evidence="1">
    <location>
        <begin position="18"/>
        <end position="129"/>
    </location>
</feature>
<dbReference type="EMBL" id="GEZM01016757">
    <property type="protein sequence ID" value="JAV91149.1"/>
    <property type="molecule type" value="Transcribed_RNA"/>
</dbReference>
<name>A0A1Y1MZR6_PHOPY</name>
<accession>A0A1Y1MZR6</accession>
<dbReference type="AlphaFoldDB" id="A0A1Y1MZR6"/>
<evidence type="ECO:0000256" key="1">
    <source>
        <dbReference type="SAM" id="SignalP"/>
    </source>
</evidence>
<reference evidence="2" key="1">
    <citation type="journal article" date="2016" name="Sci. Rep.">
        <title>Molecular characterization of firefly nuptial gifts: a multi-omics approach sheds light on postcopulatory sexual selection.</title>
        <authorList>
            <person name="Al-Wathiqui N."/>
            <person name="Fallon T.R."/>
            <person name="South A."/>
            <person name="Weng J.K."/>
            <person name="Lewis S.M."/>
        </authorList>
    </citation>
    <scope>NUCLEOTIDE SEQUENCE</scope>
</reference>
<evidence type="ECO:0000313" key="2">
    <source>
        <dbReference type="EMBL" id="JAV91149.1"/>
    </source>
</evidence>
<protein>
    <submittedName>
        <fullName evidence="2">Uncharacterized protein</fullName>
    </submittedName>
</protein>
<feature type="signal peptide" evidence="1">
    <location>
        <begin position="1"/>
        <end position="17"/>
    </location>
</feature>
<organism evidence="2">
    <name type="scientific">Photinus pyralis</name>
    <name type="common">Common eastern firefly</name>
    <name type="synonym">Lampyris pyralis</name>
    <dbReference type="NCBI Taxonomy" id="7054"/>
    <lineage>
        <taxon>Eukaryota</taxon>
        <taxon>Metazoa</taxon>
        <taxon>Ecdysozoa</taxon>
        <taxon>Arthropoda</taxon>
        <taxon>Hexapoda</taxon>
        <taxon>Insecta</taxon>
        <taxon>Pterygota</taxon>
        <taxon>Neoptera</taxon>
        <taxon>Endopterygota</taxon>
        <taxon>Coleoptera</taxon>
        <taxon>Polyphaga</taxon>
        <taxon>Elateriformia</taxon>
        <taxon>Elateroidea</taxon>
        <taxon>Lampyridae</taxon>
        <taxon>Lampyrinae</taxon>
        <taxon>Photinus</taxon>
    </lineage>
</organism>
<proteinExistence type="predicted"/>